<dbReference type="OrthoDB" id="9772751at2"/>
<dbReference type="PANTHER" id="PTHR11579">
    <property type="entry name" value="PROTEIN-L-ISOASPARTATE O-METHYLTRANSFERASE"/>
    <property type="match status" value="1"/>
</dbReference>
<sequence length="332" mass="37155">MTTIAEAFERVNREKFVRKEDGSLIPQISSDDAIRASLELLDVQNGQRVLEIGTGSGYSTALLASLAGSNGRVVSVDVEPELTARARQMFKKQNIHHVQFETQDGRKGWEADAPYDRIVAWTTPDQLPEAWKHQLKEGGWIVSPFQVLPIADTNVVVRLIKVNGELKADDVIPGSFIAMTEKTPEKFFGASIHAHWAGEGENPWWVSSSWMKKSFDSNWVNRFLHLNPATPPFPEVGDDLRAYLLAISPDGLTTANHPEHGSFIGYSSQAGFALISLSHHRLLATDQRHTNVLISWRESWQRQKRPSYSRIQAHVIGNQVRVELKNSDGKSS</sequence>
<dbReference type="PANTHER" id="PTHR11579:SF0">
    <property type="entry name" value="PROTEIN-L-ISOASPARTATE(D-ASPARTATE) O-METHYLTRANSFERASE"/>
    <property type="match status" value="1"/>
</dbReference>
<evidence type="ECO:0000256" key="3">
    <source>
        <dbReference type="ARBA" id="ARBA00011890"/>
    </source>
</evidence>
<dbReference type="GO" id="GO:0032259">
    <property type="term" value="P:methylation"/>
    <property type="evidence" value="ECO:0007669"/>
    <property type="project" value="UniProtKB-KW"/>
</dbReference>
<evidence type="ECO:0000256" key="1">
    <source>
        <dbReference type="ARBA" id="ARBA00004496"/>
    </source>
</evidence>
<comment type="similarity">
    <text evidence="2">Belongs to the methyltransferase superfamily. L-isoaspartyl/D-aspartyl protein methyltransferase family.</text>
</comment>
<keyword evidence="7 12" id="KW-0808">Transferase</keyword>
<dbReference type="InterPro" id="IPR000682">
    <property type="entry name" value="PCMT"/>
</dbReference>
<dbReference type="InterPro" id="IPR029063">
    <property type="entry name" value="SAM-dependent_MTases_sf"/>
</dbReference>
<keyword evidence="6 12" id="KW-0489">Methyltransferase</keyword>
<name>A0A7W2AGZ3_9BACL</name>
<keyword evidence="8" id="KW-0949">S-adenosyl-L-methionine</keyword>
<organism evidence="12 13">
    <name type="scientific">Thermoactinomyces daqus</name>
    <dbReference type="NCBI Taxonomy" id="1329516"/>
    <lineage>
        <taxon>Bacteria</taxon>
        <taxon>Bacillati</taxon>
        <taxon>Bacillota</taxon>
        <taxon>Bacilli</taxon>
        <taxon>Bacillales</taxon>
        <taxon>Thermoactinomycetaceae</taxon>
        <taxon>Thermoactinomyces</taxon>
    </lineage>
</organism>
<evidence type="ECO:0000256" key="11">
    <source>
        <dbReference type="ARBA" id="ARBA00031350"/>
    </source>
</evidence>
<evidence type="ECO:0000256" key="5">
    <source>
        <dbReference type="ARBA" id="ARBA00022490"/>
    </source>
</evidence>
<dbReference type="GO" id="GO:0004719">
    <property type="term" value="F:protein-L-isoaspartate (D-aspartate) O-methyltransferase activity"/>
    <property type="evidence" value="ECO:0007669"/>
    <property type="project" value="UniProtKB-EC"/>
</dbReference>
<evidence type="ECO:0000256" key="6">
    <source>
        <dbReference type="ARBA" id="ARBA00022603"/>
    </source>
</evidence>
<evidence type="ECO:0000256" key="7">
    <source>
        <dbReference type="ARBA" id="ARBA00022679"/>
    </source>
</evidence>
<keyword evidence="5" id="KW-0963">Cytoplasm</keyword>
<evidence type="ECO:0000256" key="9">
    <source>
        <dbReference type="ARBA" id="ARBA00030757"/>
    </source>
</evidence>
<protein>
    <recommendedName>
        <fullName evidence="4">Protein-L-isoaspartate O-methyltransferase</fullName>
        <ecNumber evidence="3">2.1.1.77</ecNumber>
    </recommendedName>
    <alternativeName>
        <fullName evidence="11">L-isoaspartyl protein carboxyl methyltransferase</fullName>
    </alternativeName>
    <alternativeName>
        <fullName evidence="9">Protein L-isoaspartyl methyltransferase</fullName>
    </alternativeName>
    <alternativeName>
        <fullName evidence="10">Protein-beta-aspartate methyltransferase</fullName>
    </alternativeName>
</protein>
<dbReference type="Gene3D" id="3.40.50.150">
    <property type="entry name" value="Vaccinia Virus protein VP39"/>
    <property type="match status" value="1"/>
</dbReference>
<dbReference type="Proteomes" id="UP000530514">
    <property type="component" value="Unassembled WGS sequence"/>
</dbReference>
<dbReference type="SUPFAM" id="SSF53335">
    <property type="entry name" value="S-adenosyl-L-methionine-dependent methyltransferases"/>
    <property type="match status" value="1"/>
</dbReference>
<proteinExistence type="inferred from homology"/>
<reference evidence="12 13" key="1">
    <citation type="submission" date="2020-07" db="EMBL/GenBank/DDBJ databases">
        <authorList>
            <person name="Feng H."/>
        </authorList>
    </citation>
    <scope>NUCLEOTIDE SEQUENCE [LARGE SCALE GENOMIC DNA]</scope>
    <source>
        <strain evidence="13">s-11</strain>
    </source>
</reference>
<evidence type="ECO:0000256" key="8">
    <source>
        <dbReference type="ARBA" id="ARBA00022691"/>
    </source>
</evidence>
<comment type="subcellular location">
    <subcellularLocation>
        <location evidence="1">Cytoplasm</location>
    </subcellularLocation>
</comment>
<dbReference type="EMBL" id="JACEIP010000008">
    <property type="protein sequence ID" value="MBA4542697.1"/>
    <property type="molecule type" value="Genomic_DNA"/>
</dbReference>
<gene>
    <name evidence="12" type="ORF">H1164_07250</name>
</gene>
<keyword evidence="13" id="KW-1185">Reference proteome</keyword>
<evidence type="ECO:0000313" key="12">
    <source>
        <dbReference type="EMBL" id="MBA4542697.1"/>
    </source>
</evidence>
<evidence type="ECO:0000256" key="10">
    <source>
        <dbReference type="ARBA" id="ARBA00031323"/>
    </source>
</evidence>
<evidence type="ECO:0000256" key="2">
    <source>
        <dbReference type="ARBA" id="ARBA00005369"/>
    </source>
</evidence>
<dbReference type="Pfam" id="PF01135">
    <property type="entry name" value="PCMT"/>
    <property type="match status" value="1"/>
</dbReference>
<comment type="caution">
    <text evidence="12">The sequence shown here is derived from an EMBL/GenBank/DDBJ whole genome shotgun (WGS) entry which is preliminary data.</text>
</comment>
<evidence type="ECO:0000256" key="4">
    <source>
        <dbReference type="ARBA" id="ARBA00013346"/>
    </source>
</evidence>
<dbReference type="GO" id="GO:0005737">
    <property type="term" value="C:cytoplasm"/>
    <property type="evidence" value="ECO:0007669"/>
    <property type="project" value="UniProtKB-SubCell"/>
</dbReference>
<dbReference type="AlphaFoldDB" id="A0A7W2AGZ3"/>
<dbReference type="CDD" id="cd02440">
    <property type="entry name" value="AdoMet_MTases"/>
    <property type="match status" value="1"/>
</dbReference>
<evidence type="ECO:0000313" key="13">
    <source>
        <dbReference type="Proteomes" id="UP000530514"/>
    </source>
</evidence>
<dbReference type="EC" id="2.1.1.77" evidence="3"/>
<accession>A0A7W2AGZ3</accession>